<evidence type="ECO:0000256" key="3">
    <source>
        <dbReference type="SAM" id="SignalP"/>
    </source>
</evidence>
<evidence type="ECO:0000259" key="4">
    <source>
        <dbReference type="Pfam" id="PF13205"/>
    </source>
</evidence>
<sequence>MIRKYLSLLFILIIVYACATVQSPTGGEKDEKAPILYESNPKDQSINFKGKEIKLYFNEWMKLEQLNQELIITPREDIKFESTLKKQELIIKLNEPLKDSTTYTFNFRKALKDITEGNLWESPIIAFSTGSYLDSLTVEGNVTQLMNQEPANSFVVGLYDAKADTANLRQGKPVYFTTTNEEGTFKMQNLKAGNYLLYAFEDKNDNLINNSESEAFGFHPDTLNLYDSLPSLSISTYQRNEDTLKLKKYSPVGKDFIIQYNKGIANYFITNPQDSSQHIYANDVEDSKYIKIYKENFPELGYETDSIKLFMEVKDSINHSRLDTIYFMTRESRITNDDIKITNTPNGKILTGPQEFKYTFSKPVKDINYDSIQLRIDTIPIKKFTKEEISFSFNRKEINLNTILNQTDINEIIDSLKSISDSIQNYKDSVQSFSDSINLRKDSIDIADKDSLLNQKGIDRKGVQNKKTKNESPESSLPNDSNVSRGNSNSNQNISSYDLKIYIGQGSFIGIEEDSTSQNTTKLSFKKPEDYGIIKGKVINMESDFIIQLISEKYVLKDTLVNQNEFQFNYVEPGNYRIRLIEDENGNGIWDAGNPLTLKPAENIYYLDELITVKANWEVIDKNFDFSVDNDVDEGEETSDL</sequence>
<accession>A0AA51NBR4</accession>
<dbReference type="AlphaFoldDB" id="A0AA51NBR4"/>
<feature type="domain" description="SbsA Ig-like" evidence="4">
    <location>
        <begin position="30"/>
        <end position="129"/>
    </location>
</feature>
<name>A0AA51NBR4_9BACT</name>
<evidence type="ECO:0000256" key="1">
    <source>
        <dbReference type="ARBA" id="ARBA00022729"/>
    </source>
</evidence>
<feature type="region of interest" description="Disordered" evidence="2">
    <location>
        <begin position="457"/>
        <end position="491"/>
    </location>
</feature>
<dbReference type="KEGG" id="msaa:QYS49_33155"/>
<feature type="compositionally biased region" description="Polar residues" evidence="2">
    <location>
        <begin position="473"/>
        <end position="491"/>
    </location>
</feature>
<keyword evidence="6" id="KW-1185">Reference proteome</keyword>
<gene>
    <name evidence="5" type="ORF">QYS49_33155</name>
</gene>
<reference evidence="5 6" key="1">
    <citation type="submission" date="2023-08" db="EMBL/GenBank/DDBJ databases">
        <title>Comparative genomics and taxonomic characterization of three novel marine species of genus Marivirga.</title>
        <authorList>
            <person name="Muhammad N."/>
            <person name="Kim S.-G."/>
        </authorList>
    </citation>
    <scope>NUCLEOTIDE SEQUENCE [LARGE SCALE GENOMIC DNA]</scope>
    <source>
        <strain evidence="5 6">BDSF4-3</strain>
    </source>
</reference>
<evidence type="ECO:0000256" key="2">
    <source>
        <dbReference type="SAM" id="MobiDB-lite"/>
    </source>
</evidence>
<dbReference type="SUPFAM" id="SSF49478">
    <property type="entry name" value="Cna protein B-type domain"/>
    <property type="match status" value="1"/>
</dbReference>
<dbReference type="Pfam" id="PF13205">
    <property type="entry name" value="Big_5"/>
    <property type="match status" value="1"/>
</dbReference>
<protein>
    <submittedName>
        <fullName evidence="5">Ig-like domain-containing domain</fullName>
    </submittedName>
</protein>
<feature type="signal peptide" evidence="3">
    <location>
        <begin position="1"/>
        <end position="19"/>
    </location>
</feature>
<dbReference type="InterPro" id="IPR032812">
    <property type="entry name" value="SbsA_Ig"/>
</dbReference>
<evidence type="ECO:0000313" key="6">
    <source>
        <dbReference type="Proteomes" id="UP001230496"/>
    </source>
</evidence>
<organism evidence="5 6">
    <name type="scientific">Marivirga salinarum</name>
    <dbReference type="NCBI Taxonomy" id="3059078"/>
    <lineage>
        <taxon>Bacteria</taxon>
        <taxon>Pseudomonadati</taxon>
        <taxon>Bacteroidota</taxon>
        <taxon>Cytophagia</taxon>
        <taxon>Cytophagales</taxon>
        <taxon>Marivirgaceae</taxon>
        <taxon>Marivirga</taxon>
    </lineage>
</organism>
<dbReference type="PROSITE" id="PS51257">
    <property type="entry name" value="PROKAR_LIPOPROTEIN"/>
    <property type="match status" value="1"/>
</dbReference>
<proteinExistence type="predicted"/>
<keyword evidence="1 3" id="KW-0732">Signal</keyword>
<dbReference type="RefSeq" id="WP_308350254.1">
    <property type="nucleotide sequence ID" value="NZ_CP129971.1"/>
</dbReference>
<dbReference type="Proteomes" id="UP001230496">
    <property type="component" value="Chromosome"/>
</dbReference>
<evidence type="ECO:0000313" key="5">
    <source>
        <dbReference type="EMBL" id="WMN12297.1"/>
    </source>
</evidence>
<dbReference type="EMBL" id="CP129971">
    <property type="protein sequence ID" value="WMN12297.1"/>
    <property type="molecule type" value="Genomic_DNA"/>
</dbReference>
<feature type="chain" id="PRO_5041223963" evidence="3">
    <location>
        <begin position="20"/>
        <end position="641"/>
    </location>
</feature>
<feature type="compositionally biased region" description="Basic and acidic residues" evidence="2">
    <location>
        <begin position="457"/>
        <end position="472"/>
    </location>
</feature>